<protein>
    <submittedName>
        <fullName evidence="1">Uncharacterized protein</fullName>
    </submittedName>
</protein>
<evidence type="ECO:0000313" key="2">
    <source>
        <dbReference type="Proteomes" id="UP000807371"/>
    </source>
</evidence>
<name>A0ABS0NHG4_9ACTN</name>
<dbReference type="EMBL" id="JACYXC010000001">
    <property type="protein sequence ID" value="MBH5334632.1"/>
    <property type="molecule type" value="Genomic_DNA"/>
</dbReference>
<accession>A0ABS0NHG4</accession>
<dbReference type="RefSeq" id="WP_197988299.1">
    <property type="nucleotide sequence ID" value="NZ_JACYXC010000001.1"/>
</dbReference>
<gene>
    <name evidence="1" type="ORF">IHE55_07375</name>
</gene>
<dbReference type="Proteomes" id="UP000807371">
    <property type="component" value="Unassembled WGS sequence"/>
</dbReference>
<sequence length="82" mass="8320">MTDDHGVPCPGPHHTCRGCEGPGLVPSSALYITAAGAAAEMSRTSTCRACRGRGHFCKAPVPCPGPHHAGTPVLPPEALPPV</sequence>
<keyword evidence="2" id="KW-1185">Reference proteome</keyword>
<comment type="caution">
    <text evidence="1">The sequence shown here is derived from an EMBL/GenBank/DDBJ whole genome shotgun (WGS) entry which is preliminary data.</text>
</comment>
<evidence type="ECO:0000313" key="1">
    <source>
        <dbReference type="EMBL" id="MBH5334632.1"/>
    </source>
</evidence>
<organism evidence="1 2">
    <name type="scientific">Streptomyces pactum</name>
    <dbReference type="NCBI Taxonomy" id="68249"/>
    <lineage>
        <taxon>Bacteria</taxon>
        <taxon>Bacillati</taxon>
        <taxon>Actinomycetota</taxon>
        <taxon>Actinomycetes</taxon>
        <taxon>Kitasatosporales</taxon>
        <taxon>Streptomycetaceae</taxon>
        <taxon>Streptomyces</taxon>
    </lineage>
</organism>
<reference evidence="1 2" key="1">
    <citation type="submission" date="2020-09" db="EMBL/GenBank/DDBJ databases">
        <title>Biosynthesis of the nuclear factor of activated T cells inhibitor NFAT-133 and its congeners in Streptomyces pactum.</title>
        <authorList>
            <person name="Zhou W."/>
            <person name="Posri P."/>
            <person name="Abugrain M.E."/>
            <person name="Weisberg A.J."/>
            <person name="Chang J.H."/>
            <person name="Mahmud T."/>
        </authorList>
    </citation>
    <scope>NUCLEOTIDE SEQUENCE [LARGE SCALE GENOMIC DNA]</scope>
    <source>
        <strain evidence="1 2">ATCC 27456</strain>
    </source>
</reference>
<proteinExistence type="predicted"/>